<name>A0ABD2PIW1_9PLAT</name>
<evidence type="ECO:0000256" key="1">
    <source>
        <dbReference type="SAM" id="MobiDB-lite"/>
    </source>
</evidence>
<sequence length="159" mass="17867">MQVPSPASVASTVAKKDSTERKLRDSGIFDEELNDQELVEAESLQQVKRRPKKNQQSKEDQRILRESITPDKLKQFIKELESDNADFPFIDEKGLSPGECEVLQQVLTDGQLTVRTATMTELNDQFMDGHSRKPNSKLALLCCTSKKQNKASAAKKSTK</sequence>
<dbReference type="Proteomes" id="UP001626550">
    <property type="component" value="Unassembled WGS sequence"/>
</dbReference>
<keyword evidence="3" id="KW-1185">Reference proteome</keyword>
<feature type="region of interest" description="Disordered" evidence="1">
    <location>
        <begin position="42"/>
        <end position="65"/>
    </location>
</feature>
<dbReference type="AlphaFoldDB" id="A0ABD2PIW1"/>
<accession>A0ABD2PIW1</accession>
<evidence type="ECO:0000313" key="2">
    <source>
        <dbReference type="EMBL" id="KAL3307370.1"/>
    </source>
</evidence>
<feature type="region of interest" description="Disordered" evidence="1">
    <location>
        <begin position="1"/>
        <end position="28"/>
    </location>
</feature>
<feature type="compositionally biased region" description="Basic and acidic residues" evidence="1">
    <location>
        <begin position="14"/>
        <end position="27"/>
    </location>
</feature>
<evidence type="ECO:0000313" key="3">
    <source>
        <dbReference type="Proteomes" id="UP001626550"/>
    </source>
</evidence>
<dbReference type="EMBL" id="JBJKFK010007532">
    <property type="protein sequence ID" value="KAL3307370.1"/>
    <property type="molecule type" value="Genomic_DNA"/>
</dbReference>
<gene>
    <name evidence="2" type="ORF">Ciccas_014120</name>
</gene>
<proteinExistence type="predicted"/>
<feature type="compositionally biased region" description="Basic and acidic residues" evidence="1">
    <location>
        <begin position="56"/>
        <end position="65"/>
    </location>
</feature>
<protein>
    <submittedName>
        <fullName evidence="2">Uncharacterized protein</fullName>
    </submittedName>
</protein>
<reference evidence="2 3" key="1">
    <citation type="submission" date="2024-11" db="EMBL/GenBank/DDBJ databases">
        <title>Adaptive evolution of stress response genes in parasites aligns with host niche diversity.</title>
        <authorList>
            <person name="Hahn C."/>
            <person name="Resl P."/>
        </authorList>
    </citation>
    <scope>NUCLEOTIDE SEQUENCE [LARGE SCALE GENOMIC DNA]</scope>
    <source>
        <strain evidence="2">EGGRZ-B1_66</strain>
        <tissue evidence="2">Body</tissue>
    </source>
</reference>
<organism evidence="2 3">
    <name type="scientific">Cichlidogyrus casuarinus</name>
    <dbReference type="NCBI Taxonomy" id="1844966"/>
    <lineage>
        <taxon>Eukaryota</taxon>
        <taxon>Metazoa</taxon>
        <taxon>Spiralia</taxon>
        <taxon>Lophotrochozoa</taxon>
        <taxon>Platyhelminthes</taxon>
        <taxon>Monogenea</taxon>
        <taxon>Monopisthocotylea</taxon>
        <taxon>Dactylogyridea</taxon>
        <taxon>Ancyrocephalidae</taxon>
        <taxon>Cichlidogyrus</taxon>
    </lineage>
</organism>
<comment type="caution">
    <text evidence="2">The sequence shown here is derived from an EMBL/GenBank/DDBJ whole genome shotgun (WGS) entry which is preliminary data.</text>
</comment>